<dbReference type="EMBL" id="JARMDB010000047">
    <property type="protein sequence ID" value="MED1569600.1"/>
    <property type="molecule type" value="Genomic_DNA"/>
</dbReference>
<evidence type="ECO:0000313" key="3">
    <source>
        <dbReference type="Proteomes" id="UP001309448"/>
    </source>
</evidence>
<dbReference type="InterPro" id="IPR032869">
    <property type="entry name" value="WHH_dom_containing"/>
</dbReference>
<keyword evidence="2" id="KW-0378">Hydrolase</keyword>
<dbReference type="RefSeq" id="WP_412676209.1">
    <property type="nucleotide sequence ID" value="NZ_JARMDB010000047.1"/>
</dbReference>
<feature type="region of interest" description="Disordered" evidence="1">
    <location>
        <begin position="1"/>
        <end position="29"/>
    </location>
</feature>
<proteinExistence type="predicted"/>
<dbReference type="GO" id="GO:0004519">
    <property type="term" value="F:endonuclease activity"/>
    <property type="evidence" value="ECO:0007669"/>
    <property type="project" value="UniProtKB-KW"/>
</dbReference>
<accession>A0ABU6N3C8</accession>
<name>A0ABU6N3C8_9BACI</name>
<feature type="compositionally biased region" description="Basic residues" evidence="1">
    <location>
        <begin position="7"/>
        <end position="22"/>
    </location>
</feature>
<dbReference type="Pfam" id="PF14414">
    <property type="entry name" value="WHH"/>
    <property type="match status" value="1"/>
</dbReference>
<keyword evidence="2" id="KW-0540">Nuclease</keyword>
<evidence type="ECO:0000256" key="1">
    <source>
        <dbReference type="SAM" id="MobiDB-lite"/>
    </source>
</evidence>
<keyword evidence="3" id="KW-1185">Reference proteome</keyword>
<comment type="caution">
    <text evidence="2">The sequence shown here is derived from an EMBL/GenBank/DDBJ whole genome shotgun (WGS) entry which is preliminary data.</text>
</comment>
<reference evidence="2 3" key="1">
    <citation type="submission" date="2023-03" db="EMBL/GenBank/DDBJ databases">
        <title>Bacillus Genome Sequencing.</title>
        <authorList>
            <person name="Dunlap C."/>
        </authorList>
    </citation>
    <scope>NUCLEOTIDE SEQUENCE [LARGE SCALE GENOMIC DNA]</scope>
    <source>
        <strain evidence="2 3">B-615</strain>
    </source>
</reference>
<gene>
    <name evidence="2" type="ORF">P4U88_28110</name>
</gene>
<protein>
    <submittedName>
        <fullName evidence="2">HNH endonuclease</fullName>
    </submittedName>
</protein>
<organism evidence="2 3">
    <name type="scientific">Bacillus paramycoides</name>
    <dbReference type="NCBI Taxonomy" id="2026194"/>
    <lineage>
        <taxon>Bacteria</taxon>
        <taxon>Bacillati</taxon>
        <taxon>Bacillota</taxon>
        <taxon>Bacilli</taxon>
        <taxon>Bacillales</taxon>
        <taxon>Bacillaceae</taxon>
        <taxon>Bacillus</taxon>
        <taxon>Bacillus cereus group</taxon>
    </lineage>
</organism>
<keyword evidence="2" id="KW-0255">Endonuclease</keyword>
<dbReference type="Proteomes" id="UP001309448">
    <property type="component" value="Unassembled WGS sequence"/>
</dbReference>
<sequence>MKELKNQRKARLKEKGLTPHHKSSTEIELIPTDFHANIPHIGSASDLRGGK</sequence>
<evidence type="ECO:0000313" key="2">
    <source>
        <dbReference type="EMBL" id="MED1569600.1"/>
    </source>
</evidence>